<organism evidence="1 2">
    <name type="scientific">Slackia piriformis</name>
    <dbReference type="NCBI Taxonomy" id="626934"/>
    <lineage>
        <taxon>Bacteria</taxon>
        <taxon>Bacillati</taxon>
        <taxon>Actinomycetota</taxon>
        <taxon>Coriobacteriia</taxon>
        <taxon>Eggerthellales</taxon>
        <taxon>Eggerthellaceae</taxon>
        <taxon>Slackia</taxon>
    </lineage>
</organism>
<accession>A0A943V143</accession>
<sequence>MLSIRNETPADHEQVEAIIRAAFYNHYVPGCFEHYLAHVMRDHEDFLPELDFVTEKNGEIVGSIMYTKATLTDETGFVKDILTFGPLAICPPPPTSGIREGAH</sequence>
<name>A0A943V143_9ACTN</name>
<dbReference type="EMBL" id="JAGZSV010000143">
    <property type="protein sequence ID" value="MBS6941241.1"/>
    <property type="molecule type" value="Genomic_DNA"/>
</dbReference>
<dbReference type="Proteomes" id="UP000727506">
    <property type="component" value="Unassembled WGS sequence"/>
</dbReference>
<reference evidence="1" key="1">
    <citation type="submission" date="2021-02" db="EMBL/GenBank/DDBJ databases">
        <title>Infant gut strain persistence is associated with maternal origin, phylogeny, and functional potential including surface adhesion and iron acquisition.</title>
        <authorList>
            <person name="Lou Y.C."/>
        </authorList>
    </citation>
    <scope>NUCLEOTIDE SEQUENCE</scope>
    <source>
        <strain evidence="1">L2_039_000G1_dasL2_039_000G1_concoct_11</strain>
    </source>
</reference>
<dbReference type="AlphaFoldDB" id="A0A943V143"/>
<feature type="non-terminal residue" evidence="1">
    <location>
        <position position="103"/>
    </location>
</feature>
<comment type="caution">
    <text evidence="1">The sequence shown here is derived from an EMBL/GenBank/DDBJ whole genome shotgun (WGS) entry which is preliminary data.</text>
</comment>
<evidence type="ECO:0000313" key="1">
    <source>
        <dbReference type="EMBL" id="MBS6941241.1"/>
    </source>
</evidence>
<dbReference type="Gene3D" id="3.40.630.30">
    <property type="match status" value="1"/>
</dbReference>
<evidence type="ECO:0008006" key="3">
    <source>
        <dbReference type="Google" id="ProtNLM"/>
    </source>
</evidence>
<proteinExistence type="predicted"/>
<dbReference type="InterPro" id="IPR016181">
    <property type="entry name" value="Acyl_CoA_acyltransferase"/>
</dbReference>
<protein>
    <recommendedName>
        <fullName evidence="3">GNAT family N-acetyltransferase</fullName>
    </recommendedName>
</protein>
<gene>
    <name evidence="1" type="ORF">KH142_07180</name>
</gene>
<dbReference type="SUPFAM" id="SSF55729">
    <property type="entry name" value="Acyl-CoA N-acyltransferases (Nat)"/>
    <property type="match status" value="1"/>
</dbReference>
<evidence type="ECO:0000313" key="2">
    <source>
        <dbReference type="Proteomes" id="UP000727506"/>
    </source>
</evidence>